<evidence type="ECO:0000256" key="2">
    <source>
        <dbReference type="SAM" id="Phobius"/>
    </source>
</evidence>
<dbReference type="EMBL" id="SNRW01000014">
    <property type="protein sequence ID" value="KAA6404277.1"/>
    <property type="molecule type" value="Genomic_DNA"/>
</dbReference>
<evidence type="ECO:0000313" key="5">
    <source>
        <dbReference type="Proteomes" id="UP000324800"/>
    </source>
</evidence>
<feature type="region of interest" description="Disordered" evidence="1">
    <location>
        <begin position="444"/>
        <end position="464"/>
    </location>
</feature>
<feature type="compositionally biased region" description="Basic and acidic residues" evidence="1">
    <location>
        <begin position="451"/>
        <end position="460"/>
    </location>
</feature>
<dbReference type="AlphaFoldDB" id="A0A5J4XAQ3"/>
<proteinExistence type="predicted"/>
<feature type="transmembrane region" description="Helical" evidence="2">
    <location>
        <begin position="949"/>
        <end position="975"/>
    </location>
</feature>
<evidence type="ECO:0000256" key="3">
    <source>
        <dbReference type="SAM" id="SignalP"/>
    </source>
</evidence>
<protein>
    <submittedName>
        <fullName evidence="4">Uncharacterized protein</fullName>
    </submittedName>
</protein>
<keyword evidence="3" id="KW-0732">Signal</keyword>
<keyword evidence="2" id="KW-0812">Transmembrane</keyword>
<reference evidence="4 5" key="1">
    <citation type="submission" date="2019-03" db="EMBL/GenBank/DDBJ databases">
        <title>Single cell metagenomics reveals metabolic interactions within the superorganism composed of flagellate Streblomastix strix and complex community of Bacteroidetes bacteria on its surface.</title>
        <authorList>
            <person name="Treitli S.C."/>
            <person name="Kolisko M."/>
            <person name="Husnik F."/>
            <person name="Keeling P."/>
            <person name="Hampl V."/>
        </authorList>
    </citation>
    <scope>NUCLEOTIDE SEQUENCE [LARGE SCALE GENOMIC DNA]</scope>
    <source>
        <strain evidence="4">ST1C</strain>
    </source>
</reference>
<keyword evidence="2" id="KW-1133">Transmembrane helix</keyword>
<feature type="compositionally biased region" description="Basic and acidic residues" evidence="1">
    <location>
        <begin position="915"/>
        <end position="925"/>
    </location>
</feature>
<feature type="region of interest" description="Disordered" evidence="1">
    <location>
        <begin position="980"/>
        <end position="1001"/>
    </location>
</feature>
<organism evidence="4 5">
    <name type="scientific">Streblomastix strix</name>
    <dbReference type="NCBI Taxonomy" id="222440"/>
    <lineage>
        <taxon>Eukaryota</taxon>
        <taxon>Metamonada</taxon>
        <taxon>Preaxostyla</taxon>
        <taxon>Oxymonadida</taxon>
        <taxon>Streblomastigidae</taxon>
        <taxon>Streblomastix</taxon>
    </lineage>
</organism>
<feature type="signal peptide" evidence="3">
    <location>
        <begin position="1"/>
        <end position="20"/>
    </location>
</feature>
<feature type="region of interest" description="Disordered" evidence="1">
    <location>
        <begin position="915"/>
        <end position="936"/>
    </location>
</feature>
<dbReference type="Proteomes" id="UP000324800">
    <property type="component" value="Unassembled WGS sequence"/>
</dbReference>
<sequence>MTSCRMLLIIVLTIFSFGWSFPFAKQKKDDRLADAIDLTKLPSRNETMTSHQRISNTEECTSNGEVEVGTCICTQQFHPDGCLCSGQYNPLSCTCPDTPDALQGIEEIQCKCVDGDLRTECEGYHYQPEDEIFFPHYEFDQEGKYIVSTYNGRKQFDRVSIHEINRLGEGSENDGEYIFSGQKPIEKLEVSKQLDYDIEECRAKRLLYEQYYKLLGYAAYAYLRQNIAPSFVYALMNAPREGTKIDIQDPRENETFGVERGCNQRYEDSLDENIYVGFEKDGIVDSSCVNNSQEIPYSTINDAQDRLPVATRCADQKEIKHYLKGLKIGLIQEVSTYQLLSYLVKVGPVIGKLRYISDGSDSPHELTPVEGIIIGWKYVQGIYNWIMVQQNGDEYFFQGFPSQTQGTSGSYFTGKVVFYQDPQITKPPTEEPPIDDTPIDTEREEEVVVDDGDRKDDGTVKDQIPIPPNDRIFNLFIILSSIDSPNEIYEQTNTIEIEGNNALVLQSNSEGDDLSVLRAISHSSEINIDVPSLVHISGDAQMEINSFIIEHSQDSADPLLRTEGYSLFRLIGVTLSGQTRRRDKETDTVVVDQQQQGQFQSPFLEARGKKVVMKNVIVEPTNFVDCNAIDINGENDVVNHQLLTEDSTFQQWNDINGGKSYLNLNKFTAVFKNSHFQGVDLNAVNANKQRINAVTKQTCDWNTASVNIDNSTGYFDKVTFNNLGEGALKVGNNAIATLKESVQFYRKYPIQGTDASQLTPRNIVCGKDGDLPSQLLAESSSFKEAGTDGSSTGGSISKNKWISADKDNCKITGTLNDEKYLLFTPEIQSITAKGNNDKTGIDVELKGKSLFKCGKLFLMVSLQPKSSKNADDITSKEYPLEDVAQTWDSEESVIATIKEDDLVKKGAKLSVSVRMETKDGSHSEAEVTGDGKSSTDVEGFGKGGLSTGALIGIIVAAVVVVIVVVVLIIVCCYCCTKKSKKSSSSEKNQSSEGVEMKSNKW</sequence>
<keyword evidence="2" id="KW-0472">Membrane</keyword>
<comment type="caution">
    <text evidence="4">The sequence shown here is derived from an EMBL/GenBank/DDBJ whole genome shotgun (WGS) entry which is preliminary data.</text>
</comment>
<accession>A0A5J4XAQ3</accession>
<evidence type="ECO:0000256" key="1">
    <source>
        <dbReference type="SAM" id="MobiDB-lite"/>
    </source>
</evidence>
<gene>
    <name evidence="4" type="ORF">EZS28_000186</name>
</gene>
<evidence type="ECO:0000313" key="4">
    <source>
        <dbReference type="EMBL" id="KAA6404277.1"/>
    </source>
</evidence>
<feature type="chain" id="PRO_5023945589" evidence="3">
    <location>
        <begin position="21"/>
        <end position="1001"/>
    </location>
</feature>
<name>A0A5J4XAQ3_9EUKA</name>